<comment type="subcellular location">
    <subcellularLocation>
        <location evidence="1">Cell envelope</location>
    </subcellularLocation>
</comment>
<evidence type="ECO:0000259" key="6">
    <source>
        <dbReference type="Pfam" id="PF00496"/>
    </source>
</evidence>
<dbReference type="InterPro" id="IPR030678">
    <property type="entry name" value="Peptide/Ni-bd"/>
</dbReference>
<dbReference type="Pfam" id="PF00496">
    <property type="entry name" value="SBP_bac_5"/>
    <property type="match status" value="1"/>
</dbReference>
<dbReference type="PANTHER" id="PTHR30290">
    <property type="entry name" value="PERIPLASMIC BINDING COMPONENT OF ABC TRANSPORTER"/>
    <property type="match status" value="1"/>
</dbReference>
<feature type="domain" description="Solute-binding protein family 5" evidence="6">
    <location>
        <begin position="78"/>
        <end position="426"/>
    </location>
</feature>
<organism evidence="7 8">
    <name type="scientific">Nocardia xishanensis</name>
    <dbReference type="NCBI Taxonomy" id="238964"/>
    <lineage>
        <taxon>Bacteria</taxon>
        <taxon>Bacillati</taxon>
        <taxon>Actinomycetota</taxon>
        <taxon>Actinomycetes</taxon>
        <taxon>Mycobacteriales</taxon>
        <taxon>Nocardiaceae</taxon>
        <taxon>Nocardia</taxon>
    </lineage>
</organism>
<gene>
    <name evidence="7" type="ORF">ACH49W_29280</name>
</gene>
<reference evidence="7 8" key="1">
    <citation type="submission" date="2024-10" db="EMBL/GenBank/DDBJ databases">
        <title>The Natural Products Discovery Center: Release of the First 8490 Sequenced Strains for Exploring Actinobacteria Biosynthetic Diversity.</title>
        <authorList>
            <person name="Kalkreuter E."/>
            <person name="Kautsar S.A."/>
            <person name="Yang D."/>
            <person name="Bader C.D."/>
            <person name="Teijaro C.N."/>
            <person name="Fluegel L."/>
            <person name="Davis C.M."/>
            <person name="Simpson J.R."/>
            <person name="Lauterbach L."/>
            <person name="Steele A.D."/>
            <person name="Gui C."/>
            <person name="Meng S."/>
            <person name="Li G."/>
            <person name="Viehrig K."/>
            <person name="Ye F."/>
            <person name="Su P."/>
            <person name="Kiefer A.F."/>
            <person name="Nichols A."/>
            <person name="Cepeda A.J."/>
            <person name="Yan W."/>
            <person name="Fan B."/>
            <person name="Jiang Y."/>
            <person name="Adhikari A."/>
            <person name="Zheng C.-J."/>
            <person name="Schuster L."/>
            <person name="Cowan T.M."/>
            <person name="Smanski M.J."/>
            <person name="Chevrette M.G."/>
            <person name="De Carvalho L.P.S."/>
            <person name="Shen B."/>
        </authorList>
    </citation>
    <scope>NUCLEOTIDE SEQUENCE [LARGE SCALE GENOMIC DNA]</scope>
    <source>
        <strain evidence="7 8">NPDC019275</strain>
    </source>
</reference>
<dbReference type="Gene3D" id="3.40.190.10">
    <property type="entry name" value="Periplasmic binding protein-like II"/>
    <property type="match status" value="1"/>
</dbReference>
<dbReference type="InterPro" id="IPR000914">
    <property type="entry name" value="SBP_5_dom"/>
</dbReference>
<dbReference type="Gene3D" id="3.10.105.10">
    <property type="entry name" value="Dipeptide-binding Protein, Domain 3"/>
    <property type="match status" value="1"/>
</dbReference>
<comment type="similarity">
    <text evidence="2">Belongs to the bacterial solute-binding protein 5 family.</text>
</comment>
<dbReference type="PANTHER" id="PTHR30290:SF10">
    <property type="entry name" value="PERIPLASMIC OLIGOPEPTIDE-BINDING PROTEIN-RELATED"/>
    <property type="match status" value="1"/>
</dbReference>
<evidence type="ECO:0000313" key="8">
    <source>
        <dbReference type="Proteomes" id="UP001611415"/>
    </source>
</evidence>
<accession>A0ABW7X8M2</accession>
<evidence type="ECO:0000256" key="5">
    <source>
        <dbReference type="SAM" id="SignalP"/>
    </source>
</evidence>
<keyword evidence="3" id="KW-0813">Transport</keyword>
<dbReference type="SUPFAM" id="SSF53850">
    <property type="entry name" value="Periplasmic binding protein-like II"/>
    <property type="match status" value="1"/>
</dbReference>
<dbReference type="PROSITE" id="PS51257">
    <property type="entry name" value="PROKAR_LIPOPROTEIN"/>
    <property type="match status" value="1"/>
</dbReference>
<comment type="caution">
    <text evidence="7">The sequence shown here is derived from an EMBL/GenBank/DDBJ whole genome shotgun (WGS) entry which is preliminary data.</text>
</comment>
<keyword evidence="4 5" id="KW-0732">Signal</keyword>
<dbReference type="Gene3D" id="3.90.76.10">
    <property type="entry name" value="Dipeptide-binding Protein, Domain 1"/>
    <property type="match status" value="1"/>
</dbReference>
<dbReference type="PIRSF" id="PIRSF002741">
    <property type="entry name" value="MppA"/>
    <property type="match status" value="1"/>
</dbReference>
<dbReference type="InterPro" id="IPR039424">
    <property type="entry name" value="SBP_5"/>
</dbReference>
<evidence type="ECO:0000256" key="4">
    <source>
        <dbReference type="ARBA" id="ARBA00022729"/>
    </source>
</evidence>
<dbReference type="EMBL" id="JBIRYO010000025">
    <property type="protein sequence ID" value="MFI2477487.1"/>
    <property type="molecule type" value="Genomic_DNA"/>
</dbReference>
<name>A0ABW7X8M2_9NOCA</name>
<feature type="signal peptide" evidence="5">
    <location>
        <begin position="1"/>
        <end position="22"/>
    </location>
</feature>
<dbReference type="RefSeq" id="WP_397094836.1">
    <property type="nucleotide sequence ID" value="NZ_JBIRYO010000025.1"/>
</dbReference>
<proteinExistence type="inferred from homology"/>
<feature type="chain" id="PRO_5047228336" evidence="5">
    <location>
        <begin position="23"/>
        <end position="510"/>
    </location>
</feature>
<protein>
    <submittedName>
        <fullName evidence="7">ABC transporter substrate-binding protein</fullName>
    </submittedName>
</protein>
<evidence type="ECO:0000256" key="1">
    <source>
        <dbReference type="ARBA" id="ARBA00004196"/>
    </source>
</evidence>
<dbReference type="Proteomes" id="UP001611415">
    <property type="component" value="Unassembled WGS sequence"/>
</dbReference>
<evidence type="ECO:0000313" key="7">
    <source>
        <dbReference type="EMBL" id="MFI2477487.1"/>
    </source>
</evidence>
<keyword evidence="8" id="KW-1185">Reference proteome</keyword>
<sequence>MNRKLIAAGVATALALVLGACGGDPSASAPDPNASIKLATRQTPSSLDPCRGNSGYDLTYLKLLYAPLIDTDPQTLAPQPGIATSWEFAGADKLTFTMKLRSGLTFHDGTPVDAEAVKASMQHCLGTGLVSVPSIKSIDVQGTDTVSIKLSSPTSGLPGYLSTRLGFVVSPAALRQYGDEFGNHPVGAGPYQFARAVPNSEYSFTRFAGYQPVSDPAPRAAGIDIAIITSDTALTNALSSGTADFAFGIGESAAPALERLPGITVDRHRQLGFTAVVINTKNHPVDNPKVRLAMEYALDRKAIATAALNSDAGTPAWSVYPPGATFHDSATDNAWPYDPDKARRLLAEAGYPNGVHVRGIAAAAPPFSTNALLVAEQWKAVGIDVEFTNVPGPQAISQFVAHNGADVFSVGWPSQASAPLNYSALLGPTSYYRQNAAPNPQLDELIAQLNNTYTDGEQLEVAKKINRIIVEQAEFIPLYHGPAVIAYTQRVQGVVPSLSGSPELAYLAVS</sequence>
<evidence type="ECO:0000256" key="3">
    <source>
        <dbReference type="ARBA" id="ARBA00022448"/>
    </source>
</evidence>
<evidence type="ECO:0000256" key="2">
    <source>
        <dbReference type="ARBA" id="ARBA00005695"/>
    </source>
</evidence>